<evidence type="ECO:0000313" key="4">
    <source>
        <dbReference type="Proteomes" id="UP000182306"/>
    </source>
</evidence>
<dbReference type="AlphaFoldDB" id="A0A1L3LQT0"/>
<dbReference type="STRING" id="194963.SAMCFNEI73_Ch3186"/>
<feature type="transmembrane region" description="Helical" evidence="1">
    <location>
        <begin position="32"/>
        <end position="49"/>
    </location>
</feature>
<gene>
    <name evidence="3" type="ORF">EV184_113167</name>
    <name evidence="2" type="ORF">SAMCFNEI73_Ch3186</name>
</gene>
<dbReference type="Proteomes" id="UP000295043">
    <property type="component" value="Unassembled WGS sequence"/>
</dbReference>
<accession>A0A1L3LQT0</accession>
<organism evidence="2 4">
    <name type="scientific">Sinorhizobium americanum</name>
    <dbReference type="NCBI Taxonomy" id="194963"/>
    <lineage>
        <taxon>Bacteria</taxon>
        <taxon>Pseudomonadati</taxon>
        <taxon>Pseudomonadota</taxon>
        <taxon>Alphaproteobacteria</taxon>
        <taxon>Hyphomicrobiales</taxon>
        <taxon>Rhizobiaceae</taxon>
        <taxon>Sinorhizobium/Ensifer group</taxon>
        <taxon>Sinorhizobium</taxon>
    </lineage>
</organism>
<evidence type="ECO:0000313" key="5">
    <source>
        <dbReference type="Proteomes" id="UP000295043"/>
    </source>
</evidence>
<keyword evidence="1" id="KW-0812">Transmembrane</keyword>
<evidence type="ECO:0000313" key="3">
    <source>
        <dbReference type="EMBL" id="TCN28535.1"/>
    </source>
</evidence>
<dbReference type="EMBL" id="CP013107">
    <property type="protein sequence ID" value="APG92450.1"/>
    <property type="molecule type" value="Genomic_DNA"/>
</dbReference>
<keyword evidence="4" id="KW-1185">Reference proteome</keyword>
<evidence type="ECO:0000313" key="2">
    <source>
        <dbReference type="EMBL" id="APG92450.1"/>
    </source>
</evidence>
<dbReference type="OrthoDB" id="8402977at2"/>
<protein>
    <recommendedName>
        <fullName evidence="6">Transmembrane protein</fullName>
    </recommendedName>
</protein>
<reference evidence="2 4" key="1">
    <citation type="submission" date="2015-10" db="EMBL/GenBank/DDBJ databases">
        <title>Genomic differences between typical nodule nitrogen-fixing rhizobial strains and those coming from bean seeds.</title>
        <authorList>
            <person name="Peralta H."/>
            <person name="Aguilar-Vera A."/>
            <person name="Diaz R."/>
            <person name="Mora Y."/>
            <person name="Martinez-Batallar G."/>
            <person name="Salazar E."/>
            <person name="Vargas-Lagunas C."/>
            <person name="Encarnacion S."/>
            <person name="Girard L."/>
            <person name="Mora J."/>
        </authorList>
    </citation>
    <scope>NUCLEOTIDE SEQUENCE [LARGE SCALE GENOMIC DNA]</scope>
    <source>
        <strain evidence="2 4">CFNEI 73</strain>
    </source>
</reference>
<keyword evidence="1" id="KW-1133">Transmembrane helix</keyword>
<dbReference type="RefSeq" id="WP_082912436.1">
    <property type="nucleotide sequence ID" value="NZ_CP013107.1"/>
</dbReference>
<proteinExistence type="predicted"/>
<sequence length="51" mass="5873">MPKALTLLLFIAMCVQIIKPLGYPGLRHRRDFWKIAVFAIAVMMVTVFVRP</sequence>
<dbReference type="Proteomes" id="UP000182306">
    <property type="component" value="Chromosome"/>
</dbReference>
<dbReference type="KEGG" id="same:SAMCFNEI73_Ch3186"/>
<keyword evidence="1" id="KW-0472">Membrane</keyword>
<name>A0A1L3LQT0_9HYPH</name>
<reference evidence="3 5" key="2">
    <citation type="submission" date="2019-03" db="EMBL/GenBank/DDBJ databases">
        <title>Genomic Encyclopedia of Type Strains, Phase IV (KMG-V): Genome sequencing to study the core and pangenomes of soil and plant-associated prokaryotes.</title>
        <authorList>
            <person name="Whitman W."/>
        </authorList>
    </citation>
    <scope>NUCLEOTIDE SEQUENCE [LARGE SCALE GENOMIC DNA]</scope>
    <source>
        <strain evidence="3 5">23C40</strain>
    </source>
</reference>
<evidence type="ECO:0000256" key="1">
    <source>
        <dbReference type="SAM" id="Phobius"/>
    </source>
</evidence>
<dbReference type="EMBL" id="SLVU01000013">
    <property type="protein sequence ID" value="TCN28535.1"/>
    <property type="molecule type" value="Genomic_DNA"/>
</dbReference>
<evidence type="ECO:0008006" key="6">
    <source>
        <dbReference type="Google" id="ProtNLM"/>
    </source>
</evidence>